<dbReference type="EMBL" id="SDIL01000002">
    <property type="protein sequence ID" value="RXK42301.1"/>
    <property type="molecule type" value="Genomic_DNA"/>
</dbReference>
<sequence>MLRSICLLCVLTLTQLVWAVRPASLKQVSEWSPKRREKPFTNAERFKRGLKPNTPRKLYNATSTRPALARRSPTVYSGYVQSVPATTGTNGSPFDTVSYLYYSPEEDAFRLSTDPTQADLFEWYGAGIEQYLYAVHGGTVYQVCAHVISQGTGVNMYGSATGGYTTANFASCPIAYQSQSESEAYGAYYQAPIWGMNPAEASGQELVSWFFNSDQSITAFSLFWVFSNNFYSQALGLALDGSEFPGETNYASIDLYLISTLPV</sequence>
<gene>
    <name evidence="2" type="ORF">M231_00291</name>
</gene>
<evidence type="ECO:0000313" key="2">
    <source>
        <dbReference type="EMBL" id="RXK42301.1"/>
    </source>
</evidence>
<organism evidence="2 3">
    <name type="scientific">Tremella mesenterica</name>
    <name type="common">Jelly fungus</name>
    <dbReference type="NCBI Taxonomy" id="5217"/>
    <lineage>
        <taxon>Eukaryota</taxon>
        <taxon>Fungi</taxon>
        <taxon>Dikarya</taxon>
        <taxon>Basidiomycota</taxon>
        <taxon>Agaricomycotina</taxon>
        <taxon>Tremellomycetes</taxon>
        <taxon>Tremellales</taxon>
        <taxon>Tremellaceae</taxon>
        <taxon>Tremella</taxon>
    </lineage>
</organism>
<accession>A0A4Q1BVX7</accession>
<reference evidence="2 3" key="1">
    <citation type="submission" date="2016-06" db="EMBL/GenBank/DDBJ databases">
        <title>Evolution of pathogenesis and genome organization in the Tremellales.</title>
        <authorList>
            <person name="Cuomo C."/>
            <person name="Litvintseva A."/>
            <person name="Heitman J."/>
            <person name="Chen Y."/>
            <person name="Sun S."/>
            <person name="Springer D."/>
            <person name="Dromer F."/>
            <person name="Young S."/>
            <person name="Zeng Q."/>
            <person name="Chapman S."/>
            <person name="Gujja S."/>
            <person name="Saif S."/>
            <person name="Birren B."/>
        </authorList>
    </citation>
    <scope>NUCLEOTIDE SEQUENCE [LARGE SCALE GENOMIC DNA]</scope>
    <source>
        <strain evidence="2 3">ATCC 28783</strain>
    </source>
</reference>
<evidence type="ECO:0000313" key="3">
    <source>
        <dbReference type="Proteomes" id="UP000289152"/>
    </source>
</evidence>
<keyword evidence="1" id="KW-0732">Signal</keyword>
<feature type="chain" id="PRO_5020476520" evidence="1">
    <location>
        <begin position="20"/>
        <end position="263"/>
    </location>
</feature>
<evidence type="ECO:0000256" key="1">
    <source>
        <dbReference type="SAM" id="SignalP"/>
    </source>
</evidence>
<protein>
    <submittedName>
        <fullName evidence="2">Uncharacterized protein</fullName>
    </submittedName>
</protein>
<keyword evidence="3" id="KW-1185">Reference proteome</keyword>
<comment type="caution">
    <text evidence="2">The sequence shown here is derived from an EMBL/GenBank/DDBJ whole genome shotgun (WGS) entry which is preliminary data.</text>
</comment>
<dbReference type="Proteomes" id="UP000289152">
    <property type="component" value="Unassembled WGS sequence"/>
</dbReference>
<dbReference type="AlphaFoldDB" id="A0A4Q1BVX7"/>
<feature type="signal peptide" evidence="1">
    <location>
        <begin position="1"/>
        <end position="19"/>
    </location>
</feature>
<proteinExistence type="predicted"/>
<name>A0A4Q1BVX7_TREME</name>
<dbReference type="VEuPathDB" id="FungiDB:TREMEDRAFT_63556"/>
<dbReference type="InParanoid" id="A0A4Q1BVX7"/>